<proteinExistence type="predicted"/>
<dbReference type="RefSeq" id="WP_369145224.1">
    <property type="nucleotide sequence ID" value="NZ_CP163444.1"/>
</dbReference>
<evidence type="ECO:0000313" key="1">
    <source>
        <dbReference type="EMBL" id="XDQ72581.1"/>
    </source>
</evidence>
<gene>
    <name evidence="1" type="ORF">AB5J54_19675</name>
</gene>
<reference evidence="1" key="1">
    <citation type="submission" date="2024-07" db="EMBL/GenBank/DDBJ databases">
        <authorList>
            <person name="Yu S.T."/>
        </authorList>
    </citation>
    <scope>NUCLEOTIDE SEQUENCE</scope>
    <source>
        <strain evidence="1">R44</strain>
    </source>
</reference>
<dbReference type="AlphaFoldDB" id="A0AB39T0A3"/>
<name>A0AB39T0A3_9ACTN</name>
<protein>
    <submittedName>
        <fullName evidence="1">Uncharacterized protein</fullName>
    </submittedName>
</protein>
<sequence length="247" mass="27068">MPASERPGLFSRLQIHEVVGAGDADGGICVIRCIGGLARVGQVFVLERDQDTIDPEVTLTLHVIEKFRRSLESIGPPHSAAVLLSGGPLEGLREGDVLVSHPLPDWYRKLEASGLQVLDFDRSPLLPEARRAHFAFAGYEVKPTTTVSHARPDAATELDRRWNALAMSAHLVDEDGEFCMLVPGNGCFERGWVRIKDPVGVDLPSRILAGAGHPEFLAVSVDGRTMCAVSDEEYDKWIIVHHFTEES</sequence>
<dbReference type="EMBL" id="CP163444">
    <property type="protein sequence ID" value="XDQ72581.1"/>
    <property type="molecule type" value="Genomic_DNA"/>
</dbReference>
<accession>A0AB39T0A3</accession>
<organism evidence="1">
    <name type="scientific">Streptomyces sp. R44</name>
    <dbReference type="NCBI Taxonomy" id="3238633"/>
    <lineage>
        <taxon>Bacteria</taxon>
        <taxon>Bacillati</taxon>
        <taxon>Actinomycetota</taxon>
        <taxon>Actinomycetes</taxon>
        <taxon>Kitasatosporales</taxon>
        <taxon>Streptomycetaceae</taxon>
        <taxon>Streptomyces</taxon>
    </lineage>
</organism>